<protein>
    <recommendedName>
        <fullName evidence="5">Phasin domain-containing protein</fullName>
    </recommendedName>
</protein>
<accession>A0A4Y9NLJ9</accession>
<reference evidence="2 3" key="2">
    <citation type="submission" date="2019-03" db="EMBL/GenBank/DDBJ databases">
        <title>Bradyrhizobium strains diversity.</title>
        <authorList>
            <person name="Urquiaga M.C.O."/>
            <person name="Hungria M."/>
            <person name="Delamuta J.R.M."/>
            <person name="Klepa M.S."/>
        </authorList>
    </citation>
    <scope>NUCLEOTIDE SEQUENCE [LARGE SCALE GENOMIC DNA]</scope>
    <source>
        <strain evidence="2 3">CNPSo 3426</strain>
    </source>
</reference>
<dbReference type="Proteomes" id="UP000298225">
    <property type="component" value="Unassembled WGS sequence"/>
</dbReference>
<evidence type="ECO:0000313" key="3">
    <source>
        <dbReference type="Proteomes" id="UP000297700"/>
    </source>
</evidence>
<sequence length="114" mass="12141">MHCGQAITDQRKALLAAAFDDRLSKFVIELNTATQHAGSCVEALAAAKTAIPAAAQLSAEFQAQFKAAVLTFTAALDDVRPLMLTVLSALRERKDAPTRPASEKGLEKQFVAIS</sequence>
<evidence type="ECO:0000313" key="2">
    <source>
        <dbReference type="EMBL" id="TFV67683.1"/>
    </source>
</evidence>
<reference evidence="1 4" key="1">
    <citation type="submission" date="2019-03" db="EMBL/GenBank/DDBJ databases">
        <title>Bradyrhizobium strains diversity isolated from Chamaecrista fasciculata.</title>
        <authorList>
            <person name="Urquiaga M.C.O."/>
            <person name="Hungria M."/>
            <person name="Delamuta J.R.M."/>
        </authorList>
    </citation>
    <scope>NUCLEOTIDE SEQUENCE [LARGE SCALE GENOMIC DNA]</scope>
    <source>
        <strain evidence="1 4">CNPSo 3424</strain>
    </source>
</reference>
<evidence type="ECO:0008006" key="5">
    <source>
        <dbReference type="Google" id="ProtNLM"/>
    </source>
</evidence>
<evidence type="ECO:0000313" key="4">
    <source>
        <dbReference type="Proteomes" id="UP000298225"/>
    </source>
</evidence>
<organism evidence="2 3">
    <name type="scientific">Bradyrhizobium frederickii</name>
    <dbReference type="NCBI Taxonomy" id="2560054"/>
    <lineage>
        <taxon>Bacteria</taxon>
        <taxon>Pseudomonadati</taxon>
        <taxon>Pseudomonadota</taxon>
        <taxon>Alphaproteobacteria</taxon>
        <taxon>Hyphomicrobiales</taxon>
        <taxon>Nitrobacteraceae</taxon>
        <taxon>Bradyrhizobium</taxon>
    </lineage>
</organism>
<proteinExistence type="predicted"/>
<dbReference type="AlphaFoldDB" id="A0A4Y9NLJ9"/>
<dbReference type="EMBL" id="SPQS01000055">
    <property type="protein sequence ID" value="TFV67683.1"/>
    <property type="molecule type" value="Genomic_DNA"/>
</dbReference>
<comment type="caution">
    <text evidence="2">The sequence shown here is derived from an EMBL/GenBank/DDBJ whole genome shotgun (WGS) entry which is preliminary data.</text>
</comment>
<dbReference type="Proteomes" id="UP000297700">
    <property type="component" value="Unassembled WGS sequence"/>
</dbReference>
<dbReference type="EMBL" id="SPQU01000059">
    <property type="protein sequence ID" value="TFV29335.1"/>
    <property type="molecule type" value="Genomic_DNA"/>
</dbReference>
<accession>A0A4Y9KNV2</accession>
<name>A0A4Y9NLJ9_9BRAD</name>
<keyword evidence="4" id="KW-1185">Reference proteome</keyword>
<evidence type="ECO:0000313" key="1">
    <source>
        <dbReference type="EMBL" id="TFV29335.1"/>
    </source>
</evidence>
<gene>
    <name evidence="2" type="ORF">E4K64_38170</name>
    <name evidence="1" type="ORF">E4K66_38390</name>
</gene>